<dbReference type="EMBL" id="MHLP01000028">
    <property type="protein sequence ID" value="OGZ12065.1"/>
    <property type="molecule type" value="Genomic_DNA"/>
</dbReference>
<evidence type="ECO:0000313" key="5">
    <source>
        <dbReference type="EMBL" id="OGZ12065.1"/>
    </source>
</evidence>
<evidence type="ECO:0000256" key="2">
    <source>
        <dbReference type="ARBA" id="ARBA00022603"/>
    </source>
</evidence>
<dbReference type="InterPro" id="IPR029063">
    <property type="entry name" value="SAM-dependent_MTases_sf"/>
</dbReference>
<dbReference type="AlphaFoldDB" id="A0A1G2DEK5"/>
<sequence>MVKYTPKQATTSWGSVATWYDKHLAGTDTYHEKVILPNLLRLVDPQAKELIIDLASGQGYISRALAEKGASVTGLDISPELVAIAQKKDGAGVTYRVGSAEDLSAFPNGYFHKAVIVLAIQNIEQVQKVFTETARVIQKDGTFHIVMNHPAFRIPKRSSWGYDEKEKLQYRRIDQYLSESRETIDMHPGMKDSPQTISFHRPLQYYVKGLVKAGFVIDRFEEWISHKESDSGPRAKAENRTRKEIPLFLYMRARKI</sequence>
<evidence type="ECO:0000256" key="1">
    <source>
        <dbReference type="ARBA" id="ARBA00008361"/>
    </source>
</evidence>
<proteinExistence type="inferred from homology"/>
<organism evidence="5 6">
    <name type="scientific">Candidatus Lloydbacteria bacterium RIFCSPLOWO2_01_FULL_50_20</name>
    <dbReference type="NCBI Taxonomy" id="1798665"/>
    <lineage>
        <taxon>Bacteria</taxon>
        <taxon>Candidatus Lloydiibacteriota</taxon>
    </lineage>
</organism>
<dbReference type="STRING" id="1798665.A2942_00090"/>
<keyword evidence="3" id="KW-0808">Transferase</keyword>
<reference evidence="5 6" key="1">
    <citation type="journal article" date="2016" name="Nat. Commun.">
        <title>Thousands of microbial genomes shed light on interconnected biogeochemical processes in an aquifer system.</title>
        <authorList>
            <person name="Anantharaman K."/>
            <person name="Brown C.T."/>
            <person name="Hug L.A."/>
            <person name="Sharon I."/>
            <person name="Castelle C.J."/>
            <person name="Probst A.J."/>
            <person name="Thomas B.C."/>
            <person name="Singh A."/>
            <person name="Wilkins M.J."/>
            <person name="Karaoz U."/>
            <person name="Brodie E.L."/>
            <person name="Williams K.H."/>
            <person name="Hubbard S.S."/>
            <person name="Banfield J.F."/>
        </authorList>
    </citation>
    <scope>NUCLEOTIDE SEQUENCE [LARGE SCALE GENOMIC DNA]</scope>
</reference>
<dbReference type="InterPro" id="IPR051052">
    <property type="entry name" value="Diverse_substrate_MTase"/>
</dbReference>
<dbReference type="PANTHER" id="PTHR44942:SF4">
    <property type="entry name" value="METHYLTRANSFERASE TYPE 11 DOMAIN-CONTAINING PROTEIN"/>
    <property type="match status" value="1"/>
</dbReference>
<name>A0A1G2DEK5_9BACT</name>
<accession>A0A1G2DEK5</accession>
<dbReference type="GO" id="GO:0008757">
    <property type="term" value="F:S-adenosylmethionine-dependent methyltransferase activity"/>
    <property type="evidence" value="ECO:0007669"/>
    <property type="project" value="InterPro"/>
</dbReference>
<dbReference type="Pfam" id="PF08241">
    <property type="entry name" value="Methyltransf_11"/>
    <property type="match status" value="1"/>
</dbReference>
<keyword evidence="2" id="KW-0489">Methyltransferase</keyword>
<dbReference type="PANTHER" id="PTHR44942">
    <property type="entry name" value="METHYLTRANSF_11 DOMAIN-CONTAINING PROTEIN"/>
    <property type="match status" value="1"/>
</dbReference>
<dbReference type="SUPFAM" id="SSF53335">
    <property type="entry name" value="S-adenosyl-L-methionine-dependent methyltransferases"/>
    <property type="match status" value="1"/>
</dbReference>
<comment type="caution">
    <text evidence="5">The sequence shown here is derived from an EMBL/GenBank/DDBJ whole genome shotgun (WGS) entry which is preliminary data.</text>
</comment>
<dbReference type="GO" id="GO:0032259">
    <property type="term" value="P:methylation"/>
    <property type="evidence" value="ECO:0007669"/>
    <property type="project" value="UniProtKB-KW"/>
</dbReference>
<protein>
    <recommendedName>
        <fullName evidence="4">Methyltransferase type 11 domain-containing protein</fullName>
    </recommendedName>
</protein>
<dbReference type="Proteomes" id="UP000178534">
    <property type="component" value="Unassembled WGS sequence"/>
</dbReference>
<dbReference type="InterPro" id="IPR013216">
    <property type="entry name" value="Methyltransf_11"/>
</dbReference>
<comment type="similarity">
    <text evidence="1">Belongs to the methyltransferase superfamily.</text>
</comment>
<dbReference type="Gene3D" id="3.40.50.150">
    <property type="entry name" value="Vaccinia Virus protein VP39"/>
    <property type="match status" value="1"/>
</dbReference>
<evidence type="ECO:0000259" key="4">
    <source>
        <dbReference type="Pfam" id="PF08241"/>
    </source>
</evidence>
<evidence type="ECO:0000256" key="3">
    <source>
        <dbReference type="ARBA" id="ARBA00022679"/>
    </source>
</evidence>
<evidence type="ECO:0000313" key="6">
    <source>
        <dbReference type="Proteomes" id="UP000178534"/>
    </source>
</evidence>
<gene>
    <name evidence="5" type="ORF">A2942_00090</name>
</gene>
<feature type="domain" description="Methyltransferase type 11" evidence="4">
    <location>
        <begin position="53"/>
        <end position="144"/>
    </location>
</feature>
<dbReference type="CDD" id="cd02440">
    <property type="entry name" value="AdoMet_MTases"/>
    <property type="match status" value="1"/>
</dbReference>